<keyword evidence="3" id="KW-1185">Reference proteome</keyword>
<organism evidence="2 3">
    <name type="scientific">Rhizocola hellebori</name>
    <dbReference type="NCBI Taxonomy" id="1392758"/>
    <lineage>
        <taxon>Bacteria</taxon>
        <taxon>Bacillati</taxon>
        <taxon>Actinomycetota</taxon>
        <taxon>Actinomycetes</taxon>
        <taxon>Micromonosporales</taxon>
        <taxon>Micromonosporaceae</taxon>
        <taxon>Rhizocola</taxon>
    </lineage>
</organism>
<comment type="similarity">
    <text evidence="1">Belongs to the phD/YefM antitoxin family.</text>
</comment>
<name>A0A8J3VIW4_9ACTN</name>
<accession>A0A8J3VIW4</accession>
<sequence length="81" mass="9004">MADMAEVAVRDLRNHGGEILNRVAAGEAMTVTRDGDPIAELRPLPRRPVPARLLLQRWRRLPAVDPAQLRADIDDVLDSTL</sequence>
<dbReference type="AlphaFoldDB" id="A0A8J3VIW4"/>
<dbReference type="Proteomes" id="UP000612899">
    <property type="component" value="Unassembled WGS sequence"/>
</dbReference>
<gene>
    <name evidence="2" type="ORF">Rhe02_60720</name>
</gene>
<evidence type="ECO:0000256" key="1">
    <source>
        <dbReference type="ARBA" id="ARBA00009981"/>
    </source>
</evidence>
<evidence type="ECO:0000313" key="3">
    <source>
        <dbReference type="Proteomes" id="UP000612899"/>
    </source>
</evidence>
<dbReference type="Gene3D" id="3.40.1620.10">
    <property type="entry name" value="YefM-like domain"/>
    <property type="match status" value="1"/>
</dbReference>
<dbReference type="RefSeq" id="WP_203911773.1">
    <property type="nucleotide sequence ID" value="NZ_BONY01000043.1"/>
</dbReference>
<protein>
    <recommendedName>
        <fullName evidence="4">Antitoxin</fullName>
    </recommendedName>
</protein>
<proteinExistence type="inferred from homology"/>
<reference evidence="2" key="1">
    <citation type="submission" date="2021-01" db="EMBL/GenBank/DDBJ databases">
        <title>Whole genome shotgun sequence of Rhizocola hellebori NBRC 109834.</title>
        <authorList>
            <person name="Komaki H."/>
            <person name="Tamura T."/>
        </authorList>
    </citation>
    <scope>NUCLEOTIDE SEQUENCE</scope>
    <source>
        <strain evidence="2">NBRC 109834</strain>
    </source>
</reference>
<dbReference type="EMBL" id="BONY01000043">
    <property type="protein sequence ID" value="GIH08005.1"/>
    <property type="molecule type" value="Genomic_DNA"/>
</dbReference>
<evidence type="ECO:0000313" key="2">
    <source>
        <dbReference type="EMBL" id="GIH08005.1"/>
    </source>
</evidence>
<dbReference type="InterPro" id="IPR036165">
    <property type="entry name" value="YefM-like_sf"/>
</dbReference>
<dbReference type="SUPFAM" id="SSF143120">
    <property type="entry name" value="YefM-like"/>
    <property type="match status" value="1"/>
</dbReference>
<evidence type="ECO:0008006" key="4">
    <source>
        <dbReference type="Google" id="ProtNLM"/>
    </source>
</evidence>
<comment type="caution">
    <text evidence="2">The sequence shown here is derived from an EMBL/GenBank/DDBJ whole genome shotgun (WGS) entry which is preliminary data.</text>
</comment>
<dbReference type="NCBIfam" id="TIGR01552">
    <property type="entry name" value="phd_fam"/>
    <property type="match status" value="1"/>
</dbReference>